<dbReference type="EMBL" id="FQUP01000008">
    <property type="protein sequence ID" value="SHG83444.1"/>
    <property type="molecule type" value="Genomic_DNA"/>
</dbReference>
<dbReference type="InterPro" id="IPR050602">
    <property type="entry name" value="Malonyl-ACP_OMT"/>
</dbReference>
<protein>
    <submittedName>
        <fullName evidence="4">Methyltransferase domain-containing protein</fullName>
    </submittedName>
</protein>
<dbReference type="Gene3D" id="3.40.50.150">
    <property type="entry name" value="Vaccinia Virus protein VP39"/>
    <property type="match status" value="1"/>
</dbReference>
<evidence type="ECO:0000256" key="2">
    <source>
        <dbReference type="ARBA" id="ARBA00022679"/>
    </source>
</evidence>
<evidence type="ECO:0000256" key="1">
    <source>
        <dbReference type="ARBA" id="ARBA00022603"/>
    </source>
</evidence>
<dbReference type="AlphaFoldDB" id="A0A1M5N1K7"/>
<gene>
    <name evidence="4" type="ORF">SAMN02745157_4891</name>
</gene>
<evidence type="ECO:0000313" key="5">
    <source>
        <dbReference type="Proteomes" id="UP000184485"/>
    </source>
</evidence>
<keyword evidence="5" id="KW-1185">Reference proteome</keyword>
<feature type="domain" description="Methyltransferase type 11" evidence="3">
    <location>
        <begin position="54"/>
        <end position="130"/>
    </location>
</feature>
<evidence type="ECO:0000259" key="3">
    <source>
        <dbReference type="Pfam" id="PF08241"/>
    </source>
</evidence>
<dbReference type="Proteomes" id="UP000184485">
    <property type="component" value="Unassembled WGS sequence"/>
</dbReference>
<dbReference type="GO" id="GO:0032259">
    <property type="term" value="P:methylation"/>
    <property type="evidence" value="ECO:0007669"/>
    <property type="project" value="UniProtKB-KW"/>
</dbReference>
<dbReference type="SUPFAM" id="SSF53335">
    <property type="entry name" value="S-adenosyl-L-methionine-dependent methyltransferases"/>
    <property type="match status" value="1"/>
</dbReference>
<proteinExistence type="predicted"/>
<dbReference type="STRING" id="1122133.SAMN02745157_4891"/>
<dbReference type="PANTHER" id="PTHR13090">
    <property type="entry name" value="ARGININE-HYDROXYLASE NDUFAF5, MITOCHONDRIAL"/>
    <property type="match status" value="1"/>
</dbReference>
<dbReference type="InterPro" id="IPR029063">
    <property type="entry name" value="SAM-dependent_MTases_sf"/>
</dbReference>
<dbReference type="RefSeq" id="WP_073058310.1">
    <property type="nucleotide sequence ID" value="NZ_FQUP01000008.1"/>
</dbReference>
<dbReference type="Pfam" id="PF08241">
    <property type="entry name" value="Methyltransf_11"/>
    <property type="match status" value="1"/>
</dbReference>
<dbReference type="GO" id="GO:0008757">
    <property type="term" value="F:S-adenosylmethionine-dependent methyltransferase activity"/>
    <property type="evidence" value="ECO:0007669"/>
    <property type="project" value="InterPro"/>
</dbReference>
<dbReference type="CDD" id="cd02440">
    <property type="entry name" value="AdoMet_MTases"/>
    <property type="match status" value="1"/>
</dbReference>
<dbReference type="PANTHER" id="PTHR13090:SF1">
    <property type="entry name" value="ARGININE-HYDROXYLASE NDUFAF5, MITOCHONDRIAL"/>
    <property type="match status" value="1"/>
</dbReference>
<dbReference type="OrthoDB" id="9793723at2"/>
<reference evidence="4 5" key="1">
    <citation type="submission" date="2016-11" db="EMBL/GenBank/DDBJ databases">
        <authorList>
            <person name="Jaros S."/>
            <person name="Januszkiewicz K."/>
            <person name="Wedrychowicz H."/>
        </authorList>
    </citation>
    <scope>NUCLEOTIDE SEQUENCE [LARGE SCALE GENOMIC DNA]</scope>
    <source>
        <strain evidence="4 5">DSM 19436</strain>
    </source>
</reference>
<accession>A0A1M5N1K7</accession>
<name>A0A1M5N1K7_9HYPH</name>
<dbReference type="InterPro" id="IPR013216">
    <property type="entry name" value="Methyltransf_11"/>
</dbReference>
<sequence>MSGAPTIFDSDLLALRQERARRMAVPGADFLLRQAVDELADRLMTVNRRFDRAVDIGTPTSALAEALQASGQVGTIERTSWAHVGGAEVLPLEPARFDLAVSALALQWVNDLPGMLTQIRRALAGDGLLLAIFAGGETLMELRNALAGAEAELRGGAGPRVAPFADLRDVGSLLQRAGFALPVVDTDRITVRYDTMFHLVRDLRAMGAGNVLADRDPRPLTRAIAGRAAALYAERFADADGRIRATFDFVSVSAWAPHESQPKPLRPGSATARLEDAVNAAKRAALPSMNDDKAD</sequence>
<organism evidence="4 5">
    <name type="scientific">Kaistia soli DSM 19436</name>
    <dbReference type="NCBI Taxonomy" id="1122133"/>
    <lineage>
        <taxon>Bacteria</taxon>
        <taxon>Pseudomonadati</taxon>
        <taxon>Pseudomonadota</taxon>
        <taxon>Alphaproteobacteria</taxon>
        <taxon>Hyphomicrobiales</taxon>
        <taxon>Kaistiaceae</taxon>
        <taxon>Kaistia</taxon>
    </lineage>
</organism>
<keyword evidence="1 4" id="KW-0489">Methyltransferase</keyword>
<keyword evidence="2 4" id="KW-0808">Transferase</keyword>
<evidence type="ECO:0000313" key="4">
    <source>
        <dbReference type="EMBL" id="SHG83444.1"/>
    </source>
</evidence>